<accession>A0A975YGI5</accession>
<gene>
    <name evidence="2" type="ORF">KUL25_02655</name>
    <name evidence="3" type="ORF">KUL25_02660</name>
</gene>
<keyword evidence="4" id="KW-1185">Reference proteome</keyword>
<protein>
    <submittedName>
        <fullName evidence="3">Uncharacterized protein</fullName>
    </submittedName>
</protein>
<evidence type="ECO:0000313" key="2">
    <source>
        <dbReference type="EMBL" id="MBY4891661.1"/>
    </source>
</evidence>
<proteinExistence type="predicted"/>
<sequence length="70" mass="7075">MVDMSNEAPKNGSKSLSDADIATFARRAGPSSGAPGTDADAHSDSDVPAAATDHDTAPAPKKPLHTDKDS</sequence>
<feature type="region of interest" description="Disordered" evidence="1">
    <location>
        <begin position="1"/>
        <end position="70"/>
    </location>
</feature>
<name>A0A975YGI5_9RHOB</name>
<dbReference type="EMBL" id="JAIMBW010000001">
    <property type="protein sequence ID" value="MBY4891661.1"/>
    <property type="molecule type" value="Genomic_DNA"/>
</dbReference>
<evidence type="ECO:0000256" key="1">
    <source>
        <dbReference type="SAM" id="MobiDB-lite"/>
    </source>
</evidence>
<dbReference type="AlphaFoldDB" id="A0A975YGI5"/>
<reference evidence="3 4" key="1">
    <citation type="submission" date="2021-07" db="EMBL/GenBank/DDBJ databases">
        <title>Karlodiniumbacter phycospheric gen. nov., sp. nov., a phycosphere bacterium isolated from karlodinium veneficum.</title>
        <authorList>
            <person name="Peng Y."/>
            <person name="Jiang L."/>
            <person name="Lee J."/>
        </authorList>
    </citation>
    <scope>NUCLEOTIDE SEQUENCE</scope>
    <source>
        <strain evidence="3 4">N5</strain>
    </source>
</reference>
<dbReference type="Proteomes" id="UP000693972">
    <property type="component" value="Unassembled WGS sequence"/>
</dbReference>
<dbReference type="EMBL" id="CP078073">
    <property type="protein sequence ID" value="QXL88445.1"/>
    <property type="molecule type" value="Genomic_DNA"/>
</dbReference>
<dbReference type="RefSeq" id="WP_257891513.1">
    <property type="nucleotide sequence ID" value="NZ_JAIMBW010000001.1"/>
</dbReference>
<evidence type="ECO:0000313" key="4">
    <source>
        <dbReference type="Proteomes" id="UP000693972"/>
    </source>
</evidence>
<organism evidence="3">
    <name type="scientific">Gymnodinialimonas phycosphaerae</name>
    <dbReference type="NCBI Taxonomy" id="2841589"/>
    <lineage>
        <taxon>Bacteria</taxon>
        <taxon>Pseudomonadati</taxon>
        <taxon>Pseudomonadota</taxon>
        <taxon>Alphaproteobacteria</taxon>
        <taxon>Rhodobacterales</taxon>
        <taxon>Paracoccaceae</taxon>
        <taxon>Gymnodinialimonas</taxon>
    </lineage>
</organism>
<evidence type="ECO:0000313" key="3">
    <source>
        <dbReference type="EMBL" id="QXL88445.1"/>
    </source>
</evidence>